<name>A0A252EF23_9PROT</name>
<dbReference type="AlphaFoldDB" id="A0A252EF23"/>
<reference evidence="1 2" key="1">
    <citation type="submission" date="2014-06" db="EMBL/GenBank/DDBJ databases">
        <authorList>
            <person name="Ju J."/>
            <person name="Zhang J."/>
        </authorList>
    </citation>
    <scope>NUCLEOTIDE SEQUENCE [LARGE SCALE GENOMIC DNA]</scope>
    <source>
        <strain evidence="1">DmL_050</strain>
    </source>
</reference>
<evidence type="ECO:0000313" key="1">
    <source>
        <dbReference type="EMBL" id="OUL64902.1"/>
    </source>
</evidence>
<organism evidence="1 2">
    <name type="scientific">Acetobacter senegalensis</name>
    <dbReference type="NCBI Taxonomy" id="446692"/>
    <lineage>
        <taxon>Bacteria</taxon>
        <taxon>Pseudomonadati</taxon>
        <taxon>Pseudomonadota</taxon>
        <taxon>Alphaproteobacteria</taxon>
        <taxon>Acetobacterales</taxon>
        <taxon>Acetobacteraceae</taxon>
        <taxon>Acetobacter</taxon>
    </lineage>
</organism>
<gene>
    <name evidence="1" type="ORF">HK16_00500</name>
</gene>
<dbReference type="EMBL" id="JOOZ01000105">
    <property type="protein sequence ID" value="OUL64902.1"/>
    <property type="molecule type" value="Genomic_DNA"/>
</dbReference>
<proteinExistence type="predicted"/>
<accession>A0A252EF23</accession>
<evidence type="ECO:0000313" key="2">
    <source>
        <dbReference type="Proteomes" id="UP000195072"/>
    </source>
</evidence>
<sequence>MPPYITPDIELALVNAASAMTVEFIRSKNTINWGLLEKDNGYLDEQFIAYYFRNILSALRRNYIEDIESYST</sequence>
<protein>
    <submittedName>
        <fullName evidence="1">Uncharacterized protein</fullName>
    </submittedName>
</protein>
<dbReference type="Proteomes" id="UP000195072">
    <property type="component" value="Unassembled WGS sequence"/>
</dbReference>
<comment type="caution">
    <text evidence="1">The sequence shown here is derived from an EMBL/GenBank/DDBJ whole genome shotgun (WGS) entry which is preliminary data.</text>
</comment>